<proteinExistence type="predicted"/>
<dbReference type="Proteomes" id="UP001595892">
    <property type="component" value="Unassembled WGS sequence"/>
</dbReference>
<comment type="caution">
    <text evidence="2">The sequence shown here is derived from an EMBL/GenBank/DDBJ whole genome shotgun (WGS) entry which is preliminary data.</text>
</comment>
<evidence type="ECO:0000313" key="2">
    <source>
        <dbReference type="EMBL" id="MFC4728458.1"/>
    </source>
</evidence>
<feature type="transmembrane region" description="Helical" evidence="1">
    <location>
        <begin position="197"/>
        <end position="219"/>
    </location>
</feature>
<accession>A0ABV9NNQ8</accession>
<gene>
    <name evidence="2" type="ORF">ACFO3Q_09790</name>
</gene>
<organism evidence="2 3">
    <name type="scientific">Coralloluteibacterium thermophilum</name>
    <dbReference type="NCBI Taxonomy" id="2707049"/>
    <lineage>
        <taxon>Bacteria</taxon>
        <taxon>Pseudomonadati</taxon>
        <taxon>Pseudomonadota</taxon>
        <taxon>Gammaproteobacteria</taxon>
        <taxon>Lysobacterales</taxon>
        <taxon>Lysobacteraceae</taxon>
        <taxon>Coralloluteibacterium</taxon>
    </lineage>
</organism>
<evidence type="ECO:0000313" key="3">
    <source>
        <dbReference type="Proteomes" id="UP001595892"/>
    </source>
</evidence>
<evidence type="ECO:0008006" key="4">
    <source>
        <dbReference type="Google" id="ProtNLM"/>
    </source>
</evidence>
<evidence type="ECO:0000256" key="1">
    <source>
        <dbReference type="SAM" id="Phobius"/>
    </source>
</evidence>
<keyword evidence="1" id="KW-0812">Transmembrane</keyword>
<name>A0ABV9NNQ8_9GAMM</name>
<keyword evidence="1" id="KW-0472">Membrane</keyword>
<sequence length="425" mass="46042">MHASGMGATARHQTIAPFWTRLRQIVAYPFRGGALATLLVLTVAQVAAWLPLIGWLVGLLLLAVAYKYAFEALRVTAHGRLDPPETVLDLNDGVLLRFLAMQLLFIVGIVVAALLGGIALALLALAVIVLVQPGATMALAMDGSLRHAINPATWFALIARVGWPYLALVALLFVFQLSALNAAALFALALPRPLAELVAYALFLWGLFATFHLMGYLLYQYHETLGFEPEAAGLPDRPRDQDAELLEQAGDALREGRPDAALALLRDAVRVRAVSVEAHALYRRLLQQAGEAERDALLAHARRFIHLLVLERDERRALGIARESLDLDPDFTLLEGSETVDLARRALQLGQAGLALDLLQALRRAAPKDRAIPAAALLEAGLLVDRHARDQEAADVLAYARTRTDDPAVLAELDAALARLPSKSG</sequence>
<feature type="transmembrane region" description="Helical" evidence="1">
    <location>
        <begin position="52"/>
        <end position="70"/>
    </location>
</feature>
<reference evidence="3" key="1">
    <citation type="journal article" date="2019" name="Int. J. Syst. Evol. Microbiol.">
        <title>The Global Catalogue of Microorganisms (GCM) 10K type strain sequencing project: providing services to taxonomists for standard genome sequencing and annotation.</title>
        <authorList>
            <consortium name="The Broad Institute Genomics Platform"/>
            <consortium name="The Broad Institute Genome Sequencing Center for Infectious Disease"/>
            <person name="Wu L."/>
            <person name="Ma J."/>
        </authorList>
    </citation>
    <scope>NUCLEOTIDE SEQUENCE [LARGE SCALE GENOMIC DNA]</scope>
    <source>
        <strain evidence="3">CGMCC 1.13574</strain>
    </source>
</reference>
<keyword evidence="1" id="KW-1133">Transmembrane helix</keyword>
<dbReference type="EMBL" id="JBHSGG010000028">
    <property type="protein sequence ID" value="MFC4728458.1"/>
    <property type="molecule type" value="Genomic_DNA"/>
</dbReference>
<feature type="transmembrane region" description="Helical" evidence="1">
    <location>
        <begin position="25"/>
        <end position="46"/>
    </location>
</feature>
<protein>
    <recommendedName>
        <fullName evidence="4">DUF4013 domain-containing protein</fullName>
    </recommendedName>
</protein>
<feature type="transmembrane region" description="Helical" evidence="1">
    <location>
        <begin position="103"/>
        <end position="131"/>
    </location>
</feature>
<keyword evidence="3" id="KW-1185">Reference proteome</keyword>
<feature type="transmembrane region" description="Helical" evidence="1">
    <location>
        <begin position="165"/>
        <end position="190"/>
    </location>
</feature>